<feature type="signal peptide" evidence="1">
    <location>
        <begin position="1"/>
        <end position="18"/>
    </location>
</feature>
<evidence type="ECO:0008006" key="4">
    <source>
        <dbReference type="Google" id="ProtNLM"/>
    </source>
</evidence>
<gene>
    <name evidence="2" type="ORF">JOB18_027296</name>
</gene>
<keyword evidence="3" id="KW-1185">Reference proteome</keyword>
<organism evidence="2 3">
    <name type="scientific">Solea senegalensis</name>
    <name type="common">Senegalese sole</name>
    <dbReference type="NCBI Taxonomy" id="28829"/>
    <lineage>
        <taxon>Eukaryota</taxon>
        <taxon>Metazoa</taxon>
        <taxon>Chordata</taxon>
        <taxon>Craniata</taxon>
        <taxon>Vertebrata</taxon>
        <taxon>Euteleostomi</taxon>
        <taxon>Actinopterygii</taxon>
        <taxon>Neopterygii</taxon>
        <taxon>Teleostei</taxon>
        <taxon>Neoteleostei</taxon>
        <taxon>Acanthomorphata</taxon>
        <taxon>Carangaria</taxon>
        <taxon>Pleuronectiformes</taxon>
        <taxon>Pleuronectoidei</taxon>
        <taxon>Soleidae</taxon>
        <taxon>Solea</taxon>
    </lineage>
</organism>
<protein>
    <recommendedName>
        <fullName evidence="4">Immunoglobulin V-set domain-containing protein</fullName>
    </recommendedName>
</protein>
<proteinExistence type="predicted"/>
<sequence>METVVVFLTVLFVSGVSHDCQRFHLFITVPQKIQALTGSCVWIPCSFETQKMLNSREEKSWFWMIDKKRIKIPGNLKDPAQRKISTVGTDRQRNHWVHGSRLRHRRLCLAL</sequence>
<keyword evidence="1" id="KW-0732">Signal</keyword>
<evidence type="ECO:0000313" key="2">
    <source>
        <dbReference type="EMBL" id="KAG7525474.1"/>
    </source>
</evidence>
<name>A0AAV6T7N8_SOLSE</name>
<evidence type="ECO:0000313" key="3">
    <source>
        <dbReference type="Proteomes" id="UP000693946"/>
    </source>
</evidence>
<dbReference type="Proteomes" id="UP000693946">
    <property type="component" value="Linkage Group LG1"/>
</dbReference>
<evidence type="ECO:0000256" key="1">
    <source>
        <dbReference type="SAM" id="SignalP"/>
    </source>
</evidence>
<dbReference type="AlphaFoldDB" id="A0AAV6T7N8"/>
<dbReference type="EMBL" id="JAGKHQ010000001">
    <property type="protein sequence ID" value="KAG7525474.1"/>
    <property type="molecule type" value="Genomic_DNA"/>
</dbReference>
<feature type="chain" id="PRO_5043832062" description="Immunoglobulin V-set domain-containing protein" evidence="1">
    <location>
        <begin position="19"/>
        <end position="111"/>
    </location>
</feature>
<accession>A0AAV6T7N8</accession>
<reference evidence="2 3" key="1">
    <citation type="journal article" date="2021" name="Sci. Rep.">
        <title>Chromosome anchoring in Senegalese sole (Solea senegalensis) reveals sex-associated markers and genome rearrangements in flatfish.</title>
        <authorList>
            <person name="Guerrero-Cozar I."/>
            <person name="Gomez-Garrido J."/>
            <person name="Berbel C."/>
            <person name="Martinez-Blanch J.F."/>
            <person name="Alioto T."/>
            <person name="Claros M.G."/>
            <person name="Gagnaire P.A."/>
            <person name="Manchado M."/>
        </authorList>
    </citation>
    <scope>NUCLEOTIDE SEQUENCE [LARGE SCALE GENOMIC DNA]</scope>
    <source>
        <strain evidence="2">Sse05_10M</strain>
    </source>
</reference>
<comment type="caution">
    <text evidence="2">The sequence shown here is derived from an EMBL/GenBank/DDBJ whole genome shotgun (WGS) entry which is preliminary data.</text>
</comment>